<dbReference type="InterPro" id="IPR052022">
    <property type="entry name" value="26kDa_periplasmic_antigen"/>
</dbReference>
<dbReference type="Gene3D" id="3.30.110.170">
    <property type="entry name" value="Protein of unknown function (DUF541), domain 1"/>
    <property type="match status" value="1"/>
</dbReference>
<name>A0ABV5KE65_9ACTN</name>
<dbReference type="Pfam" id="PF04402">
    <property type="entry name" value="SIMPL"/>
    <property type="match status" value="1"/>
</dbReference>
<dbReference type="PANTHER" id="PTHR34387">
    <property type="entry name" value="SLR1258 PROTEIN"/>
    <property type="match status" value="1"/>
</dbReference>
<reference evidence="1 2" key="1">
    <citation type="submission" date="2024-09" db="EMBL/GenBank/DDBJ databases">
        <authorList>
            <person name="Sun Q."/>
            <person name="Mori K."/>
        </authorList>
    </citation>
    <scope>NUCLEOTIDE SEQUENCE [LARGE SCALE GENOMIC DNA]</scope>
    <source>
        <strain evidence="1 2">JCM 9626</strain>
    </source>
</reference>
<comment type="caution">
    <text evidence="1">The sequence shown here is derived from an EMBL/GenBank/DDBJ whole genome shotgun (WGS) entry which is preliminary data.</text>
</comment>
<dbReference type="InterPro" id="IPR007497">
    <property type="entry name" value="SIMPL/DUF541"/>
</dbReference>
<dbReference type="Gene3D" id="3.30.70.2970">
    <property type="entry name" value="Protein of unknown function (DUF541), domain 2"/>
    <property type="match status" value="1"/>
</dbReference>
<evidence type="ECO:0000313" key="1">
    <source>
        <dbReference type="EMBL" id="MFB9314946.1"/>
    </source>
</evidence>
<organism evidence="1 2">
    <name type="scientific">Nocardioides plantarum</name>
    <dbReference type="NCBI Taxonomy" id="29299"/>
    <lineage>
        <taxon>Bacteria</taxon>
        <taxon>Bacillati</taxon>
        <taxon>Actinomycetota</taxon>
        <taxon>Actinomycetes</taxon>
        <taxon>Propionibacteriales</taxon>
        <taxon>Nocardioidaceae</taxon>
        <taxon>Nocardioides</taxon>
    </lineage>
</organism>
<proteinExistence type="predicted"/>
<evidence type="ECO:0000313" key="2">
    <source>
        <dbReference type="Proteomes" id="UP001589750"/>
    </source>
</evidence>
<protein>
    <submittedName>
        <fullName evidence="1">SIMPL domain-containing protein</fullName>
    </submittedName>
</protein>
<dbReference type="Proteomes" id="UP001589750">
    <property type="component" value="Unassembled WGS sequence"/>
</dbReference>
<keyword evidence="2" id="KW-1185">Reference proteome</keyword>
<gene>
    <name evidence="1" type="ORF">ACFFRI_17945</name>
</gene>
<accession>A0ABV5KE65</accession>
<dbReference type="RefSeq" id="WP_140010068.1">
    <property type="nucleotide sequence ID" value="NZ_JBHMDG010000026.1"/>
</dbReference>
<dbReference type="EMBL" id="JBHMDG010000026">
    <property type="protein sequence ID" value="MFB9314946.1"/>
    <property type="molecule type" value="Genomic_DNA"/>
</dbReference>
<sequence>MLASRTVTTTGSGAVSVPRDAAVLSVAAVHRAPTLSEALAGAESARAALVEVARAHVETGAIATRSLDTWPQRGDDGRPAGFEARHSLAIRCSGLEVAAALLQALADGVGDRLSVDGVSLAATPGADHLASAREAAYDDARVRAEHLARLAGSELGSVVSVAEGSPSGSGPSARLALAAKSDVRFEGGTEDVSTSVTVTWELG</sequence>
<dbReference type="PANTHER" id="PTHR34387:SF2">
    <property type="entry name" value="SLR1258 PROTEIN"/>
    <property type="match status" value="1"/>
</dbReference>